<gene>
    <name evidence="2" type="ordered locus">Celal_0657</name>
</gene>
<dbReference type="AlphaFoldDB" id="E6XD83"/>
<name>E6XD83_CELAD</name>
<keyword evidence="1" id="KW-0812">Transmembrane</keyword>
<reference evidence="2 3" key="1">
    <citation type="journal article" date="2010" name="Stand. Genomic Sci.">
        <title>Complete genome sequence of Cellulophaga algicola type strain (IC166).</title>
        <authorList>
            <person name="Abt B."/>
            <person name="Lu M."/>
            <person name="Misra M."/>
            <person name="Han C."/>
            <person name="Nolan M."/>
            <person name="Lucas S."/>
            <person name="Hammon N."/>
            <person name="Deshpande S."/>
            <person name="Cheng J.F."/>
            <person name="Tapia R."/>
            <person name="Goodwin L."/>
            <person name="Pitluck S."/>
            <person name="Liolios K."/>
            <person name="Pagani I."/>
            <person name="Ivanova N."/>
            <person name="Mavromatis K."/>
            <person name="Ovchinikova G."/>
            <person name="Pati A."/>
            <person name="Chen A."/>
            <person name="Palaniappan K."/>
            <person name="Land M."/>
            <person name="Hauser L."/>
            <person name="Chang Y.J."/>
            <person name="Jeffries C.D."/>
            <person name="Detter J.C."/>
            <person name="Brambilla E."/>
            <person name="Rohde M."/>
            <person name="Tindall B.J."/>
            <person name="Goker M."/>
            <person name="Woyke T."/>
            <person name="Bristow J."/>
            <person name="Eisen J.A."/>
            <person name="Markowitz V."/>
            <person name="Hugenholtz P."/>
            <person name="Kyrpides N.C."/>
            <person name="Klenk H.P."/>
            <person name="Lapidus A."/>
        </authorList>
    </citation>
    <scope>NUCLEOTIDE SEQUENCE [LARGE SCALE GENOMIC DNA]</scope>
    <source>
        <strain evidence="3">DSM 14237 / IC166 / ACAM 630</strain>
    </source>
</reference>
<evidence type="ECO:0000313" key="3">
    <source>
        <dbReference type="Proteomes" id="UP000008634"/>
    </source>
</evidence>
<keyword evidence="1" id="KW-0472">Membrane</keyword>
<evidence type="ECO:0000256" key="1">
    <source>
        <dbReference type="SAM" id="Phobius"/>
    </source>
</evidence>
<dbReference type="KEGG" id="cao:Celal_0657"/>
<feature type="transmembrane region" description="Helical" evidence="1">
    <location>
        <begin position="18"/>
        <end position="42"/>
    </location>
</feature>
<dbReference type="EMBL" id="CP002453">
    <property type="protein sequence ID" value="ADV47996.1"/>
    <property type="molecule type" value="Genomic_DNA"/>
</dbReference>
<keyword evidence="1" id="KW-1133">Transmembrane helix</keyword>
<accession>E6XD83</accession>
<proteinExistence type="predicted"/>
<dbReference type="RefSeq" id="WP_013549486.1">
    <property type="nucleotide sequence ID" value="NC_014934.1"/>
</dbReference>
<protein>
    <submittedName>
        <fullName evidence="2">Uncharacterized protein</fullName>
    </submittedName>
</protein>
<keyword evidence="3" id="KW-1185">Reference proteome</keyword>
<dbReference type="Proteomes" id="UP000008634">
    <property type="component" value="Chromosome"/>
</dbReference>
<dbReference type="HOGENOM" id="CLU_3181651_0_0_10"/>
<dbReference type="STRING" id="688270.Celal_0657"/>
<sequence>MKVSITSTSIKQKGIVKILIFTTIIGGFVLYKLGYMLGQLIYNLGY</sequence>
<evidence type="ECO:0000313" key="2">
    <source>
        <dbReference type="EMBL" id="ADV47996.1"/>
    </source>
</evidence>
<organism evidence="2 3">
    <name type="scientific">Cellulophaga algicola (strain DSM 14237 / IC166 / ACAM 630)</name>
    <dbReference type="NCBI Taxonomy" id="688270"/>
    <lineage>
        <taxon>Bacteria</taxon>
        <taxon>Pseudomonadati</taxon>
        <taxon>Bacteroidota</taxon>
        <taxon>Flavobacteriia</taxon>
        <taxon>Flavobacteriales</taxon>
        <taxon>Flavobacteriaceae</taxon>
        <taxon>Cellulophaga</taxon>
    </lineage>
</organism>